<keyword evidence="2" id="KW-1185">Reference proteome</keyword>
<organism evidence="1 2">
    <name type="scientific">Spiromyces aspiralis</name>
    <dbReference type="NCBI Taxonomy" id="68401"/>
    <lineage>
        <taxon>Eukaryota</taxon>
        <taxon>Fungi</taxon>
        <taxon>Fungi incertae sedis</taxon>
        <taxon>Zoopagomycota</taxon>
        <taxon>Kickxellomycotina</taxon>
        <taxon>Kickxellomycetes</taxon>
        <taxon>Kickxellales</taxon>
        <taxon>Kickxellaceae</taxon>
        <taxon>Spiromyces</taxon>
    </lineage>
</organism>
<name>A0ACC1HD67_9FUNG</name>
<dbReference type="EMBL" id="JAMZIH010007147">
    <property type="protein sequence ID" value="KAJ1673286.1"/>
    <property type="molecule type" value="Genomic_DNA"/>
</dbReference>
<dbReference type="Proteomes" id="UP001145114">
    <property type="component" value="Unassembled WGS sequence"/>
</dbReference>
<protein>
    <submittedName>
        <fullName evidence="1">tRNA-dihydrouridine synthase 3</fullName>
        <ecNumber evidence="1">1.3.1.89</ecNumber>
    </submittedName>
</protein>
<accession>A0ACC1HD67</accession>
<evidence type="ECO:0000313" key="1">
    <source>
        <dbReference type="EMBL" id="KAJ1673286.1"/>
    </source>
</evidence>
<sequence length="300" mass="34141">MTIEDIISNAESSKVQEKGIAPVKHEYLVPRDVQEDCNDKEIRPTIENEPTQAEVNCQDEANAEEQSGLDEPKNKRQKTRNRGQIKDRKKVMKKTFDPSKKASLLHITESTAADATEKIPDIPCKFSHDVQEYLKTKTEDIGGRCVQFEIYGRCPYGVCCRFAKNHTREDGSQIVNEELHKNKPLYTYNNVDSETRVKLRKNQYEFPKTKAFMKVLEEEARSREGKAIAQPTKSKSESTTTTPVAETTRNGVDEDEGGAQNVDAPPTPREKRILDFRGKTYLAPLTTVGNLPFRRICKEF</sequence>
<dbReference type="EC" id="1.3.1.89" evidence="1"/>
<feature type="non-terminal residue" evidence="1">
    <location>
        <position position="300"/>
    </location>
</feature>
<proteinExistence type="predicted"/>
<gene>
    <name evidence="1" type="primary">DUS3_1</name>
    <name evidence="1" type="ORF">EV182_005537</name>
</gene>
<evidence type="ECO:0000313" key="2">
    <source>
        <dbReference type="Proteomes" id="UP001145114"/>
    </source>
</evidence>
<keyword evidence="1" id="KW-0560">Oxidoreductase</keyword>
<reference evidence="1" key="1">
    <citation type="submission" date="2022-06" db="EMBL/GenBank/DDBJ databases">
        <title>Phylogenomic reconstructions and comparative analyses of Kickxellomycotina fungi.</title>
        <authorList>
            <person name="Reynolds N.K."/>
            <person name="Stajich J.E."/>
            <person name="Barry K."/>
            <person name="Grigoriev I.V."/>
            <person name="Crous P."/>
            <person name="Smith M.E."/>
        </authorList>
    </citation>
    <scope>NUCLEOTIDE SEQUENCE</scope>
    <source>
        <strain evidence="1">RSA 2271</strain>
    </source>
</reference>
<comment type="caution">
    <text evidence="1">The sequence shown here is derived from an EMBL/GenBank/DDBJ whole genome shotgun (WGS) entry which is preliminary data.</text>
</comment>